<dbReference type="HAMAP" id="MF_01984">
    <property type="entry name" value="ubiX_pad"/>
    <property type="match status" value="1"/>
</dbReference>
<evidence type="ECO:0000256" key="7">
    <source>
        <dbReference type="HAMAP-Rule" id="MF_01984"/>
    </source>
</evidence>
<gene>
    <name evidence="7" type="primary">ubiX</name>
    <name evidence="9" type="ORF">BAU08_15195</name>
</gene>
<evidence type="ECO:0000256" key="4">
    <source>
        <dbReference type="ARBA" id="ARBA00022679"/>
    </source>
</evidence>
<dbReference type="Gene3D" id="3.40.50.1950">
    <property type="entry name" value="Flavin prenyltransferase-like"/>
    <property type="match status" value="1"/>
</dbReference>
<dbReference type="AlphaFoldDB" id="A0A193FZV0"/>
<evidence type="ECO:0000256" key="5">
    <source>
        <dbReference type="ARBA" id="ARBA00050612"/>
    </source>
</evidence>
<comment type="catalytic activity">
    <reaction evidence="5 7">
        <text>dimethylallyl phosphate + FMNH2 = prenylated FMNH2 + phosphate</text>
        <dbReference type="Rhea" id="RHEA:37743"/>
        <dbReference type="ChEBI" id="CHEBI:43474"/>
        <dbReference type="ChEBI" id="CHEBI:57618"/>
        <dbReference type="ChEBI" id="CHEBI:87467"/>
        <dbReference type="ChEBI" id="CHEBI:88052"/>
        <dbReference type="EC" id="2.5.1.129"/>
    </reaction>
</comment>
<comment type="similarity">
    <text evidence="6 7">Belongs to the UbiX/PAD1 family.</text>
</comment>
<dbReference type="GO" id="GO:0016831">
    <property type="term" value="F:carboxy-lyase activity"/>
    <property type="evidence" value="ECO:0007669"/>
    <property type="project" value="TreeGrafter"/>
</dbReference>
<organism evidence="9 10">
    <name type="scientific">Bordetella bronchialis</name>
    <dbReference type="NCBI Taxonomy" id="463025"/>
    <lineage>
        <taxon>Bacteria</taxon>
        <taxon>Pseudomonadati</taxon>
        <taxon>Pseudomonadota</taxon>
        <taxon>Betaproteobacteria</taxon>
        <taxon>Burkholderiales</taxon>
        <taxon>Alcaligenaceae</taxon>
        <taxon>Bordetella</taxon>
    </lineage>
</organism>
<keyword evidence="1 7" id="KW-0637">Prenyltransferase</keyword>
<feature type="binding site" evidence="7">
    <location>
        <position position="124"/>
    </location>
    <ligand>
        <name>FMN</name>
        <dbReference type="ChEBI" id="CHEBI:58210"/>
    </ligand>
</feature>
<evidence type="ECO:0000256" key="1">
    <source>
        <dbReference type="ARBA" id="ARBA00022602"/>
    </source>
</evidence>
<evidence type="ECO:0000256" key="3">
    <source>
        <dbReference type="ARBA" id="ARBA00022643"/>
    </source>
</evidence>
<dbReference type="InterPro" id="IPR003382">
    <property type="entry name" value="Flavoprotein"/>
</dbReference>
<keyword evidence="2 7" id="KW-0285">Flavoprotein</keyword>
<reference evidence="9 10" key="1">
    <citation type="submission" date="2016-06" db="EMBL/GenBank/DDBJ databases">
        <title>Complete genome sequences of Bordetella bronchialis and Bordetella flabilis.</title>
        <authorList>
            <person name="LiPuma J.J."/>
            <person name="Spilker T."/>
        </authorList>
    </citation>
    <scope>NUCLEOTIDE SEQUENCE [LARGE SCALE GENOMIC DNA]</scope>
    <source>
        <strain evidence="9 10">AU17976</strain>
    </source>
</reference>
<dbReference type="InterPro" id="IPR036551">
    <property type="entry name" value="Flavin_trans-like"/>
</dbReference>
<keyword evidence="3 7" id="KW-0288">FMN</keyword>
<feature type="binding site" evidence="7">
    <location>
        <position position="38"/>
    </location>
    <ligand>
        <name>FMN</name>
        <dbReference type="ChEBI" id="CHEBI:58210"/>
    </ligand>
</feature>
<dbReference type="STRING" id="463025.BAU08_15195"/>
<sequence>MTKRLIVAITGASGAVYGVRLLRALKAMPGWETHLVMSASGALTAAQELDMRRGEIEALADVVHNVKNIGAAVSSGSFRTAGMVVAPCSMKTLASIAHGLADNLVSRAADVVLKERRRLVLMVRETPLNLAHLQNMTAVTTMGGIIVPPVPAFYARPASIDDMVDHTVGRVLDLFDIEPAGLVRRWEGLHPSGAGDATDTAL</sequence>
<evidence type="ECO:0000313" key="9">
    <source>
        <dbReference type="EMBL" id="ANN72514.1"/>
    </source>
</evidence>
<feature type="binding site" evidence="7">
    <location>
        <position position="170"/>
    </location>
    <ligand>
        <name>dimethylallyl phosphate</name>
        <dbReference type="ChEBI" id="CHEBI:88052"/>
    </ligand>
</feature>
<protein>
    <recommendedName>
        <fullName evidence="7">Flavin prenyltransferase UbiX</fullName>
        <ecNumber evidence="7">2.5.1.129</ecNumber>
    </recommendedName>
</protein>
<proteinExistence type="inferred from homology"/>
<dbReference type="Proteomes" id="UP000092213">
    <property type="component" value="Chromosome"/>
</dbReference>
<name>A0A193FZV0_9BORD</name>
<feature type="domain" description="Flavoprotein" evidence="8">
    <location>
        <begin position="3"/>
        <end position="174"/>
    </location>
</feature>
<dbReference type="GO" id="GO:0106141">
    <property type="term" value="F:flavin prenyltransferase activity"/>
    <property type="evidence" value="ECO:0007669"/>
    <property type="project" value="UniProtKB-EC"/>
</dbReference>
<keyword evidence="4 7" id="KW-0808">Transferase</keyword>
<dbReference type="NCBIfam" id="NF004685">
    <property type="entry name" value="PRK06029.1"/>
    <property type="match status" value="1"/>
</dbReference>
<dbReference type="RefSeq" id="WP_066670190.1">
    <property type="nucleotide sequence ID" value="NZ_CP016171.1"/>
</dbReference>
<comment type="caution">
    <text evidence="7">Lacks conserved residue(s) required for the propagation of feature annotation.</text>
</comment>
<feature type="binding site" evidence="7">
    <location>
        <position position="154"/>
    </location>
    <ligand>
        <name>dimethylallyl phosphate</name>
        <dbReference type="ChEBI" id="CHEBI:88052"/>
    </ligand>
</feature>
<dbReference type="PANTHER" id="PTHR43374">
    <property type="entry name" value="FLAVIN PRENYLTRANSFERASE"/>
    <property type="match status" value="1"/>
</dbReference>
<evidence type="ECO:0000313" key="10">
    <source>
        <dbReference type="Proteomes" id="UP000092213"/>
    </source>
</evidence>
<feature type="binding site" evidence="7">
    <location>
        <begin position="11"/>
        <end position="13"/>
    </location>
    <ligand>
        <name>FMN</name>
        <dbReference type="ChEBI" id="CHEBI:58210"/>
    </ligand>
</feature>
<dbReference type="PANTHER" id="PTHR43374:SF1">
    <property type="entry name" value="FLAVIN PRENYLTRANSFERASE PAD1, MITOCHONDRIAL"/>
    <property type="match status" value="1"/>
</dbReference>
<accession>A0A193FZV0</accession>
<dbReference type="FunFam" id="3.40.50.1950:FF:000001">
    <property type="entry name" value="Flavin prenyltransferase UbiX"/>
    <property type="match status" value="1"/>
</dbReference>
<dbReference type="InterPro" id="IPR004507">
    <property type="entry name" value="UbiX-like"/>
</dbReference>
<comment type="function">
    <text evidence="7">Flavin prenyltransferase that catalyzes the synthesis of the prenylated FMN cofactor (prenyl-FMN) for 4-hydroxy-3-polyprenylbenzoic acid decarboxylase UbiD. The prenyltransferase is metal-independent and links a dimethylallyl moiety from dimethylallyl monophosphate (DMAP) to the flavin N5 and C6 atoms of FMN.</text>
</comment>
<dbReference type="NCBIfam" id="TIGR00421">
    <property type="entry name" value="ubiX_pad"/>
    <property type="match status" value="1"/>
</dbReference>
<evidence type="ECO:0000259" key="8">
    <source>
        <dbReference type="Pfam" id="PF02441"/>
    </source>
</evidence>
<dbReference type="Pfam" id="PF02441">
    <property type="entry name" value="Flavoprotein"/>
    <property type="match status" value="1"/>
</dbReference>
<dbReference type="EC" id="2.5.1.129" evidence="7"/>
<feature type="binding site" evidence="7">
    <location>
        <begin position="89"/>
        <end position="92"/>
    </location>
    <ligand>
        <name>FMN</name>
        <dbReference type="ChEBI" id="CHEBI:58210"/>
    </ligand>
</feature>
<dbReference type="EMBL" id="CP016171">
    <property type="protein sequence ID" value="ANN72514.1"/>
    <property type="molecule type" value="Genomic_DNA"/>
</dbReference>
<keyword evidence="9" id="KW-0456">Lyase</keyword>
<evidence type="ECO:0000256" key="6">
    <source>
        <dbReference type="ARBA" id="ARBA00060793"/>
    </source>
</evidence>
<dbReference type="SUPFAM" id="SSF52507">
    <property type="entry name" value="Homo-oligomeric flavin-containing Cys decarboxylases, HFCD"/>
    <property type="match status" value="1"/>
</dbReference>
<evidence type="ECO:0000256" key="2">
    <source>
        <dbReference type="ARBA" id="ARBA00022630"/>
    </source>
</evidence>